<dbReference type="EMBL" id="MCGO01000024">
    <property type="protein sequence ID" value="ORY43713.1"/>
    <property type="molecule type" value="Genomic_DNA"/>
</dbReference>
<reference evidence="1 2" key="1">
    <citation type="submission" date="2016-07" db="EMBL/GenBank/DDBJ databases">
        <title>Pervasive Adenine N6-methylation of Active Genes in Fungi.</title>
        <authorList>
            <consortium name="DOE Joint Genome Institute"/>
            <person name="Mondo S.J."/>
            <person name="Dannebaum R.O."/>
            <person name="Kuo R.C."/>
            <person name="Labutti K."/>
            <person name="Haridas S."/>
            <person name="Kuo A."/>
            <person name="Salamov A."/>
            <person name="Ahrendt S.R."/>
            <person name="Lipzen A."/>
            <person name="Sullivan W."/>
            <person name="Andreopoulos W.B."/>
            <person name="Clum A."/>
            <person name="Lindquist E."/>
            <person name="Daum C."/>
            <person name="Ramamoorthy G.K."/>
            <person name="Gryganskyi A."/>
            <person name="Culley D."/>
            <person name="Magnuson J.K."/>
            <person name="James T.Y."/>
            <person name="O'Malley M.A."/>
            <person name="Stajich J.E."/>
            <person name="Spatafora J.W."/>
            <person name="Visel A."/>
            <person name="Grigoriev I.V."/>
        </authorList>
    </citation>
    <scope>NUCLEOTIDE SEQUENCE [LARGE SCALE GENOMIC DNA]</scope>
    <source>
        <strain evidence="1 2">JEL800</strain>
    </source>
</reference>
<protein>
    <submittedName>
        <fullName evidence="1">Uncharacterized protein</fullName>
    </submittedName>
</protein>
<organism evidence="1 2">
    <name type="scientific">Rhizoclosmatium globosum</name>
    <dbReference type="NCBI Taxonomy" id="329046"/>
    <lineage>
        <taxon>Eukaryota</taxon>
        <taxon>Fungi</taxon>
        <taxon>Fungi incertae sedis</taxon>
        <taxon>Chytridiomycota</taxon>
        <taxon>Chytridiomycota incertae sedis</taxon>
        <taxon>Chytridiomycetes</taxon>
        <taxon>Chytridiales</taxon>
        <taxon>Chytriomycetaceae</taxon>
        <taxon>Rhizoclosmatium</taxon>
    </lineage>
</organism>
<dbReference type="Proteomes" id="UP000193642">
    <property type="component" value="Unassembled WGS sequence"/>
</dbReference>
<evidence type="ECO:0000313" key="1">
    <source>
        <dbReference type="EMBL" id="ORY43713.1"/>
    </source>
</evidence>
<name>A0A1Y2C9K2_9FUNG</name>
<sequence>MQLDVIAALHAESERKDGQIKAIRDDMEAAMERAKIERQAIVDEAERKIQGSGNKTVPTST</sequence>
<keyword evidence="2" id="KW-1185">Reference proteome</keyword>
<comment type="caution">
    <text evidence="1">The sequence shown here is derived from an EMBL/GenBank/DDBJ whole genome shotgun (WGS) entry which is preliminary data.</text>
</comment>
<proteinExistence type="predicted"/>
<gene>
    <name evidence="1" type="ORF">BCR33DRAFT_717374</name>
</gene>
<dbReference type="AlphaFoldDB" id="A0A1Y2C9K2"/>
<accession>A0A1Y2C9K2</accession>
<evidence type="ECO:0000313" key="2">
    <source>
        <dbReference type="Proteomes" id="UP000193642"/>
    </source>
</evidence>